<protein>
    <submittedName>
        <fullName evidence="3">Uncharacterized protein</fullName>
    </submittedName>
</protein>
<reference evidence="3" key="1">
    <citation type="submission" date="2016-11" db="UniProtKB">
        <authorList>
            <consortium name="WormBaseParasite"/>
        </authorList>
    </citation>
    <scope>IDENTIFICATION</scope>
</reference>
<name>A0A1I7XK87_HETBA</name>
<proteinExistence type="predicted"/>
<accession>A0A1I7XK87</accession>
<feature type="signal peptide" evidence="1">
    <location>
        <begin position="1"/>
        <end position="19"/>
    </location>
</feature>
<feature type="chain" id="PRO_5009311229" evidence="1">
    <location>
        <begin position="20"/>
        <end position="73"/>
    </location>
</feature>
<evidence type="ECO:0000256" key="1">
    <source>
        <dbReference type="SAM" id="SignalP"/>
    </source>
</evidence>
<organism evidence="2 3">
    <name type="scientific">Heterorhabditis bacteriophora</name>
    <name type="common">Entomopathogenic nematode worm</name>
    <dbReference type="NCBI Taxonomy" id="37862"/>
    <lineage>
        <taxon>Eukaryota</taxon>
        <taxon>Metazoa</taxon>
        <taxon>Ecdysozoa</taxon>
        <taxon>Nematoda</taxon>
        <taxon>Chromadorea</taxon>
        <taxon>Rhabditida</taxon>
        <taxon>Rhabditina</taxon>
        <taxon>Rhabditomorpha</taxon>
        <taxon>Strongyloidea</taxon>
        <taxon>Heterorhabditidae</taxon>
        <taxon>Heterorhabditis</taxon>
    </lineage>
</organism>
<evidence type="ECO:0000313" key="3">
    <source>
        <dbReference type="WBParaSite" id="Hba_17942"/>
    </source>
</evidence>
<evidence type="ECO:0000313" key="2">
    <source>
        <dbReference type="Proteomes" id="UP000095283"/>
    </source>
</evidence>
<keyword evidence="1" id="KW-0732">Signal</keyword>
<dbReference type="AlphaFoldDB" id="A0A1I7XK87"/>
<sequence length="73" mass="8316">MITRLITIFLSLFIIMVLAEFCGNNKIPFGLEVHKDGHLTLLCSRPNCHEKKYATLPAMLQIRTAGKVRPDYI</sequence>
<keyword evidence="2" id="KW-1185">Reference proteome</keyword>
<dbReference type="WBParaSite" id="Hba_17942">
    <property type="protein sequence ID" value="Hba_17942"/>
    <property type="gene ID" value="Hba_17942"/>
</dbReference>
<dbReference type="Proteomes" id="UP000095283">
    <property type="component" value="Unplaced"/>
</dbReference>